<dbReference type="GO" id="GO:0003700">
    <property type="term" value="F:DNA-binding transcription factor activity"/>
    <property type="evidence" value="ECO:0007669"/>
    <property type="project" value="TreeGrafter"/>
</dbReference>
<keyword evidence="2" id="KW-0238">DNA-binding</keyword>
<dbReference type="Pfam" id="PF13377">
    <property type="entry name" value="Peripla_BP_3"/>
    <property type="match status" value="1"/>
</dbReference>
<dbReference type="PROSITE" id="PS50932">
    <property type="entry name" value="HTH_LACI_2"/>
    <property type="match status" value="1"/>
</dbReference>
<dbReference type="AlphaFoldDB" id="A0A8D5UHD6"/>
<keyword evidence="6" id="KW-1185">Reference proteome</keyword>
<protein>
    <submittedName>
        <fullName evidence="5">LacI family transcriptional regulator</fullName>
    </submittedName>
</protein>
<evidence type="ECO:0000259" key="4">
    <source>
        <dbReference type="PROSITE" id="PS50932"/>
    </source>
</evidence>
<dbReference type="Proteomes" id="UP000677436">
    <property type="component" value="Chromosome"/>
</dbReference>
<dbReference type="PANTHER" id="PTHR30146">
    <property type="entry name" value="LACI-RELATED TRANSCRIPTIONAL REPRESSOR"/>
    <property type="match status" value="1"/>
</dbReference>
<reference evidence="5" key="2">
    <citation type="journal article" date="2021" name="Microbiol. Resour. Announc.">
        <title>Complete Genome Sequence of Polycladomyces abyssicola JIR-001T, Isolated from Hemipelagic Sediment in Deep Seawater.</title>
        <authorList>
            <person name="Tsubouchi T."/>
            <person name="Kaneko Y."/>
        </authorList>
    </citation>
    <scope>NUCLEOTIDE SEQUENCE</scope>
    <source>
        <strain evidence="5">JIR-001</strain>
    </source>
</reference>
<gene>
    <name evidence="5" type="ORF">JIR001_17650</name>
</gene>
<dbReference type="Gene3D" id="1.10.260.40">
    <property type="entry name" value="lambda repressor-like DNA-binding domains"/>
    <property type="match status" value="1"/>
</dbReference>
<sequence length="325" mass="36806">MANIKQIAEMAGVSVATVSRVLNNRPYVSEEKRKAVMKAVRELNYKQNIHAIHLKTGKTQTVGVILPFVNHPYFGAILEGIASEALKANHRLIVCQTNYDPDEEIGLLESLKMKQMDGVIICSKAVDWDRIEPFAVHGPIVACEDTGNRAISSVYIDHYGGFMTGMRYLIEKGHRRIGYCIGRGHSFNSRNRKRAFHDALEQIGEVPRREWMFEQCLTIEDGVRVVHDLSEMEERPSALLVSCDQVAAGIIMEARRRGWRIPGDLAVMGFDNHPIAQVLDLTTIEHPGRRMGEHAFRLLLSRIEKEPSEPERVELPYRLIERGTV</sequence>
<feature type="domain" description="HTH lacI-type" evidence="4">
    <location>
        <begin position="2"/>
        <end position="56"/>
    </location>
</feature>
<evidence type="ECO:0000313" key="5">
    <source>
        <dbReference type="EMBL" id="BCU81982.1"/>
    </source>
</evidence>
<dbReference type="Pfam" id="PF00356">
    <property type="entry name" value="LacI"/>
    <property type="match status" value="1"/>
</dbReference>
<dbReference type="EMBL" id="AP024601">
    <property type="protein sequence ID" value="BCU81982.1"/>
    <property type="molecule type" value="Genomic_DNA"/>
</dbReference>
<dbReference type="PRINTS" id="PR00036">
    <property type="entry name" value="HTHLACI"/>
</dbReference>
<dbReference type="SUPFAM" id="SSF47413">
    <property type="entry name" value="lambda repressor-like DNA-binding domains"/>
    <property type="match status" value="1"/>
</dbReference>
<evidence type="ECO:0000256" key="1">
    <source>
        <dbReference type="ARBA" id="ARBA00023015"/>
    </source>
</evidence>
<name>A0A8D5UHD6_9BACL</name>
<accession>A0A8D5UHD6</accession>
<dbReference type="SUPFAM" id="SSF53822">
    <property type="entry name" value="Periplasmic binding protein-like I"/>
    <property type="match status" value="1"/>
</dbReference>
<organism evidence="5 6">
    <name type="scientific">Polycladomyces abyssicola</name>
    <dbReference type="NCBI Taxonomy" id="1125966"/>
    <lineage>
        <taxon>Bacteria</taxon>
        <taxon>Bacillati</taxon>
        <taxon>Bacillota</taxon>
        <taxon>Bacilli</taxon>
        <taxon>Bacillales</taxon>
        <taxon>Thermoactinomycetaceae</taxon>
        <taxon>Polycladomyces</taxon>
    </lineage>
</organism>
<dbReference type="RefSeq" id="WP_212772377.1">
    <property type="nucleotide sequence ID" value="NZ_AP024601.1"/>
</dbReference>
<dbReference type="CDD" id="cd06286">
    <property type="entry name" value="PBP1_CcpB-like"/>
    <property type="match status" value="1"/>
</dbReference>
<dbReference type="InterPro" id="IPR010982">
    <property type="entry name" value="Lambda_DNA-bd_dom_sf"/>
</dbReference>
<dbReference type="InterPro" id="IPR046335">
    <property type="entry name" value="LacI/GalR-like_sensor"/>
</dbReference>
<proteinExistence type="predicted"/>
<dbReference type="SMART" id="SM00354">
    <property type="entry name" value="HTH_LACI"/>
    <property type="match status" value="1"/>
</dbReference>
<reference evidence="5" key="1">
    <citation type="journal article" date="2013" name="Int. J. Syst. Evol. Microbiol.">
        <title>Polycladomyces abyssicola gen. nov., sp. nov., a thermophilic filamentous bacterium isolated from hemipelagic sediment.</title>
        <authorList>
            <person name="Tsubouchi T."/>
            <person name="Shimane Y."/>
            <person name="Mori K."/>
            <person name="Usui K."/>
            <person name="Hiraki T."/>
            <person name="Tame A."/>
            <person name="Uematsu K."/>
            <person name="Maruyama T."/>
            <person name="Hatada Y."/>
        </authorList>
    </citation>
    <scope>NUCLEOTIDE SEQUENCE</scope>
    <source>
        <strain evidence="5">JIR-001</strain>
    </source>
</reference>
<keyword evidence="1" id="KW-0805">Transcription regulation</keyword>
<dbReference type="CDD" id="cd01392">
    <property type="entry name" value="HTH_LacI"/>
    <property type="match status" value="1"/>
</dbReference>
<dbReference type="KEGG" id="pabs:JIR001_17650"/>
<keyword evidence="3" id="KW-0804">Transcription</keyword>
<evidence type="ECO:0000313" key="6">
    <source>
        <dbReference type="Proteomes" id="UP000677436"/>
    </source>
</evidence>
<dbReference type="GO" id="GO:0000976">
    <property type="term" value="F:transcription cis-regulatory region binding"/>
    <property type="evidence" value="ECO:0007669"/>
    <property type="project" value="TreeGrafter"/>
</dbReference>
<dbReference type="InterPro" id="IPR000843">
    <property type="entry name" value="HTH_LacI"/>
</dbReference>
<dbReference type="Gene3D" id="3.40.50.2300">
    <property type="match status" value="2"/>
</dbReference>
<dbReference type="InterPro" id="IPR028082">
    <property type="entry name" value="Peripla_BP_I"/>
</dbReference>
<evidence type="ECO:0000256" key="3">
    <source>
        <dbReference type="ARBA" id="ARBA00023163"/>
    </source>
</evidence>
<evidence type="ECO:0000256" key="2">
    <source>
        <dbReference type="ARBA" id="ARBA00023125"/>
    </source>
</evidence>
<dbReference type="PANTHER" id="PTHR30146:SF105">
    <property type="entry name" value="CATABOLITE CONTROL PROTEIN B"/>
    <property type="match status" value="1"/>
</dbReference>